<keyword evidence="5" id="KW-0694">RNA-binding</keyword>
<protein>
    <recommendedName>
        <fullName evidence="1">mRNA (guanine-N(7))-methyltransferase</fullName>
        <ecNumber evidence="1">2.1.1.56</ecNumber>
    </recommendedName>
</protein>
<dbReference type="PROSITE" id="PS51562">
    <property type="entry name" value="RNA_CAP0_MT"/>
    <property type="match status" value="1"/>
</dbReference>
<evidence type="ECO:0000256" key="5">
    <source>
        <dbReference type="ARBA" id="ARBA00022884"/>
    </source>
</evidence>
<sequence>MERLRRYHNMVKTKALSEALQGRDAPNTSLLDLACGPGSDLHKWHRLGIHDAMGLDASEEAILEARKRNKTCKTAYRFVIADVCNRLERYARQERWDVITCNFAIHYLMEDPEKFANLLSAVSGALKPGGYFIGTVQNGDRVDQLMGNSSSYRNNILSVRRAGDIVEFDMHGTYYFENGASREMLVLDPAGFVCNTDLGINFWDRTLQHLAHAP</sequence>
<dbReference type="GO" id="GO:0006370">
    <property type="term" value="P:7-methylguanosine mRNA capping"/>
    <property type="evidence" value="ECO:0000318"/>
    <property type="project" value="GO_Central"/>
</dbReference>
<dbReference type="InterPro" id="IPR039753">
    <property type="entry name" value="RG7MT1"/>
</dbReference>
<evidence type="ECO:0000256" key="4">
    <source>
        <dbReference type="ARBA" id="ARBA00022691"/>
    </source>
</evidence>
<evidence type="ECO:0000256" key="2">
    <source>
        <dbReference type="ARBA" id="ARBA00022603"/>
    </source>
</evidence>
<evidence type="ECO:0000256" key="1">
    <source>
        <dbReference type="ARBA" id="ARBA00011926"/>
    </source>
</evidence>
<dbReference type="PANTHER" id="PTHR12189">
    <property type="entry name" value="MRNA GUANINE-7- METHYLTRANSFERASE"/>
    <property type="match status" value="1"/>
</dbReference>
<keyword evidence="3" id="KW-0808">Transferase</keyword>
<evidence type="ECO:0000259" key="8">
    <source>
        <dbReference type="PROSITE" id="PS51562"/>
    </source>
</evidence>
<evidence type="ECO:0000313" key="9">
    <source>
        <dbReference type="EMBL" id="GAQ91110.1"/>
    </source>
</evidence>
<dbReference type="CDD" id="cd02440">
    <property type="entry name" value="AdoMet_MTases"/>
    <property type="match status" value="1"/>
</dbReference>
<organism evidence="9 10">
    <name type="scientific">Klebsormidium nitens</name>
    <name type="common">Green alga</name>
    <name type="synonym">Ulothrix nitens</name>
    <dbReference type="NCBI Taxonomy" id="105231"/>
    <lineage>
        <taxon>Eukaryota</taxon>
        <taxon>Viridiplantae</taxon>
        <taxon>Streptophyta</taxon>
        <taxon>Klebsormidiophyceae</taxon>
        <taxon>Klebsormidiales</taxon>
        <taxon>Klebsormidiaceae</taxon>
        <taxon>Klebsormidium</taxon>
    </lineage>
</organism>
<evidence type="ECO:0000256" key="3">
    <source>
        <dbReference type="ARBA" id="ARBA00022679"/>
    </source>
</evidence>
<dbReference type="SUPFAM" id="SSF53335">
    <property type="entry name" value="S-adenosyl-L-methionine-dependent methyltransferases"/>
    <property type="match status" value="1"/>
</dbReference>
<dbReference type="EC" id="2.1.1.56" evidence="1"/>
<dbReference type="GO" id="GO:0004482">
    <property type="term" value="F:mRNA 5'-cap (guanine-N7-)-methyltransferase activity"/>
    <property type="evidence" value="ECO:0000318"/>
    <property type="project" value="GO_Central"/>
</dbReference>
<dbReference type="PANTHER" id="PTHR12189:SF2">
    <property type="entry name" value="MRNA CAP GUANINE-N7 METHYLTRANSFERASE"/>
    <property type="match status" value="1"/>
</dbReference>
<dbReference type="Pfam" id="PF03291">
    <property type="entry name" value="mRNA_G-N7_MeTrfase"/>
    <property type="match status" value="1"/>
</dbReference>
<evidence type="ECO:0000256" key="6">
    <source>
        <dbReference type="ARBA" id="ARBA00023042"/>
    </source>
</evidence>
<dbReference type="EMBL" id="DF237677">
    <property type="protein sequence ID" value="GAQ91110.1"/>
    <property type="molecule type" value="Genomic_DNA"/>
</dbReference>
<keyword evidence="4" id="KW-0949">S-adenosyl-L-methionine</keyword>
<dbReference type="Proteomes" id="UP000054558">
    <property type="component" value="Unassembled WGS sequence"/>
</dbReference>
<evidence type="ECO:0000313" key="10">
    <source>
        <dbReference type="Proteomes" id="UP000054558"/>
    </source>
</evidence>
<reference evidence="9 10" key="1">
    <citation type="journal article" date="2014" name="Nat. Commun.">
        <title>Klebsormidium flaccidum genome reveals primary factors for plant terrestrial adaptation.</title>
        <authorList>
            <person name="Hori K."/>
            <person name="Maruyama F."/>
            <person name="Fujisawa T."/>
            <person name="Togashi T."/>
            <person name="Yamamoto N."/>
            <person name="Seo M."/>
            <person name="Sato S."/>
            <person name="Yamada T."/>
            <person name="Mori H."/>
            <person name="Tajima N."/>
            <person name="Moriyama T."/>
            <person name="Ikeuchi M."/>
            <person name="Watanabe M."/>
            <person name="Wada H."/>
            <person name="Kobayashi K."/>
            <person name="Saito M."/>
            <person name="Masuda T."/>
            <person name="Sasaki-Sekimoto Y."/>
            <person name="Mashiguchi K."/>
            <person name="Awai K."/>
            <person name="Shimojima M."/>
            <person name="Masuda S."/>
            <person name="Iwai M."/>
            <person name="Nobusawa T."/>
            <person name="Narise T."/>
            <person name="Kondo S."/>
            <person name="Saito H."/>
            <person name="Sato R."/>
            <person name="Murakawa M."/>
            <person name="Ihara Y."/>
            <person name="Oshima-Yamada Y."/>
            <person name="Ohtaka K."/>
            <person name="Satoh M."/>
            <person name="Sonobe K."/>
            <person name="Ishii M."/>
            <person name="Ohtani R."/>
            <person name="Kanamori-Sato M."/>
            <person name="Honoki R."/>
            <person name="Miyazaki D."/>
            <person name="Mochizuki H."/>
            <person name="Umetsu J."/>
            <person name="Higashi K."/>
            <person name="Shibata D."/>
            <person name="Kamiya Y."/>
            <person name="Sato N."/>
            <person name="Nakamura Y."/>
            <person name="Tabata S."/>
            <person name="Ida S."/>
            <person name="Kurokawa K."/>
            <person name="Ohta H."/>
        </authorList>
    </citation>
    <scope>NUCLEOTIDE SEQUENCE [LARGE SCALE GENOMIC DNA]</scope>
    <source>
        <strain evidence="9 10">NIES-2285</strain>
    </source>
</reference>
<evidence type="ECO:0000256" key="7">
    <source>
        <dbReference type="ARBA" id="ARBA00044712"/>
    </source>
</evidence>
<dbReference type="InterPro" id="IPR029063">
    <property type="entry name" value="SAM-dependent_MTases_sf"/>
</dbReference>
<name>A0A1Y1IJV0_KLENI</name>
<dbReference type="Gene3D" id="3.40.50.150">
    <property type="entry name" value="Vaccinia Virus protein VP39"/>
    <property type="match status" value="1"/>
</dbReference>
<gene>
    <name evidence="9" type="ORF">KFL_007280090</name>
</gene>
<dbReference type="InterPro" id="IPR004971">
    <property type="entry name" value="mRNA_G-N7_MeTrfase_dom"/>
</dbReference>
<keyword evidence="6" id="KW-0506">mRNA capping</keyword>
<keyword evidence="6" id="KW-0507">mRNA processing</keyword>
<accession>A0A1Y1IJV0</accession>
<dbReference type="STRING" id="105231.A0A1Y1IJV0"/>
<dbReference type="GO" id="GO:0005634">
    <property type="term" value="C:nucleus"/>
    <property type="evidence" value="ECO:0000318"/>
    <property type="project" value="GO_Central"/>
</dbReference>
<keyword evidence="2" id="KW-0489">Methyltransferase</keyword>
<dbReference type="AlphaFoldDB" id="A0A1Y1IJV0"/>
<feature type="domain" description="MRNA cap 0 methyltransferase" evidence="8">
    <location>
        <begin position="1"/>
        <end position="214"/>
    </location>
</feature>
<proteinExistence type="predicted"/>
<dbReference type="OrthoDB" id="10248867at2759"/>
<comment type="catalytic activity">
    <reaction evidence="7">
        <text>a 5'-end (5'-triphosphoguanosine)-ribonucleoside in mRNA + S-adenosyl-L-methionine = a 5'-end (N(7)-methyl 5'-triphosphoguanosine)-ribonucleoside in mRNA + S-adenosyl-L-homocysteine</text>
        <dbReference type="Rhea" id="RHEA:67008"/>
        <dbReference type="Rhea" id="RHEA-COMP:17166"/>
        <dbReference type="Rhea" id="RHEA-COMP:17167"/>
        <dbReference type="ChEBI" id="CHEBI:57856"/>
        <dbReference type="ChEBI" id="CHEBI:59789"/>
        <dbReference type="ChEBI" id="CHEBI:156461"/>
        <dbReference type="ChEBI" id="CHEBI:167617"/>
        <dbReference type="EC" id="2.1.1.56"/>
    </reaction>
</comment>
<keyword evidence="10" id="KW-1185">Reference proteome</keyword>
<dbReference type="GO" id="GO:0003723">
    <property type="term" value="F:RNA binding"/>
    <property type="evidence" value="ECO:0007669"/>
    <property type="project" value="UniProtKB-KW"/>
</dbReference>